<dbReference type="Pfam" id="PF02167">
    <property type="entry name" value="Cytochrom_C1"/>
    <property type="match status" value="1"/>
</dbReference>
<keyword evidence="3 9" id="KW-0349">Heme</keyword>
<comment type="caution">
    <text evidence="14">The sequence shown here is derived from an EMBL/GenBank/DDBJ whole genome shotgun (WGS) entry which is preliminary data.</text>
</comment>
<evidence type="ECO:0000256" key="10">
    <source>
        <dbReference type="SAM" id="MobiDB-lite"/>
    </source>
</evidence>
<evidence type="ECO:0000256" key="3">
    <source>
        <dbReference type="ARBA" id="ARBA00022617"/>
    </source>
</evidence>
<evidence type="ECO:0000256" key="2">
    <source>
        <dbReference type="ARBA" id="ARBA00016165"/>
    </source>
</evidence>
<feature type="transmembrane region" description="Helical" evidence="11">
    <location>
        <begin position="206"/>
        <end position="224"/>
    </location>
</feature>
<evidence type="ECO:0000313" key="14">
    <source>
        <dbReference type="EMBL" id="MCQ8277243.1"/>
    </source>
</evidence>
<keyword evidence="7 9" id="KW-0408">Iron</keyword>
<dbReference type="PANTHER" id="PTHR10266">
    <property type="entry name" value="CYTOCHROME C1"/>
    <property type="match status" value="1"/>
</dbReference>
<evidence type="ECO:0000256" key="9">
    <source>
        <dbReference type="PROSITE-ProRule" id="PRU00433"/>
    </source>
</evidence>
<dbReference type="Gene3D" id="1.20.5.100">
    <property type="entry name" value="Cytochrome c1, transmembrane anchor, C-terminal"/>
    <property type="match status" value="1"/>
</dbReference>
<sequence length="236" mass="24687">MRRAALAVLATIVLPGPLRAEDGGLASVQRGYAVYAQVCSACHSMRSVTYADLSGIGLTPAQVRAVASAVSVPDGMGPNNKPKRRPGRPDDHLPIPFATPEAAARANNGAVPPDMSRLALTLAGGPAEIEAILNGYADPPPGVSVPPGSYYNRAAPGGVIAMPPPLQDGAVTFAGGQTETVPQMAADVAAFLDWAARPHHAERTRIGVGVVLYLGFLAALLFFLKRRIWINAKQRR</sequence>
<evidence type="ECO:0000256" key="5">
    <source>
        <dbReference type="ARBA" id="ARBA00022723"/>
    </source>
</evidence>
<protein>
    <recommendedName>
        <fullName evidence="2">Cytochrome c1</fullName>
    </recommendedName>
</protein>
<feature type="signal peptide" evidence="12">
    <location>
        <begin position="1"/>
        <end position="20"/>
    </location>
</feature>
<feature type="chain" id="PRO_5045878215" description="Cytochrome c1" evidence="12">
    <location>
        <begin position="21"/>
        <end position="236"/>
    </location>
</feature>
<keyword evidence="15" id="KW-1185">Reference proteome</keyword>
<keyword evidence="4 11" id="KW-0812">Transmembrane</keyword>
<evidence type="ECO:0000256" key="4">
    <source>
        <dbReference type="ARBA" id="ARBA00022692"/>
    </source>
</evidence>
<keyword evidence="12" id="KW-0732">Signal</keyword>
<dbReference type="Proteomes" id="UP001524587">
    <property type="component" value="Unassembled WGS sequence"/>
</dbReference>
<name>A0ABT1W300_9PROT</name>
<evidence type="ECO:0000256" key="6">
    <source>
        <dbReference type="ARBA" id="ARBA00022989"/>
    </source>
</evidence>
<dbReference type="RefSeq" id="WP_422862679.1">
    <property type="nucleotide sequence ID" value="NZ_JAMSKV010000001.1"/>
</dbReference>
<gene>
    <name evidence="14" type="ORF">NFI95_02110</name>
</gene>
<keyword evidence="5 9" id="KW-0479">Metal-binding</keyword>
<dbReference type="InterPro" id="IPR002326">
    <property type="entry name" value="Cyt_c1"/>
</dbReference>
<feature type="domain" description="Cytochrome c" evidence="13">
    <location>
        <begin position="26"/>
        <end position="196"/>
    </location>
</feature>
<dbReference type="InterPro" id="IPR036909">
    <property type="entry name" value="Cyt_c-like_dom_sf"/>
</dbReference>
<dbReference type="PROSITE" id="PS51007">
    <property type="entry name" value="CYTC"/>
    <property type="match status" value="1"/>
</dbReference>
<comment type="subcellular location">
    <subcellularLocation>
        <location evidence="1">Membrane</location>
    </subcellularLocation>
</comment>
<dbReference type="PRINTS" id="PR00603">
    <property type="entry name" value="CYTOCHROMEC1"/>
</dbReference>
<accession>A0ABT1W300</accession>
<reference evidence="14 15" key="1">
    <citation type="submission" date="2022-06" db="EMBL/GenBank/DDBJ databases">
        <title>Endosaccharibacter gen. nov., sp. nov., endophytic bacteria isolated from sugarcane.</title>
        <authorList>
            <person name="Pitiwittayakul N."/>
            <person name="Yukphan P."/>
            <person name="Charoenyingcharoen P."/>
            <person name="Tanasupawat S."/>
        </authorList>
    </citation>
    <scope>NUCLEOTIDE SEQUENCE [LARGE SCALE GENOMIC DNA]</scope>
    <source>
        <strain evidence="14 15">KSS8</strain>
    </source>
</reference>
<proteinExistence type="predicted"/>
<evidence type="ECO:0000313" key="15">
    <source>
        <dbReference type="Proteomes" id="UP001524587"/>
    </source>
</evidence>
<evidence type="ECO:0000256" key="11">
    <source>
        <dbReference type="SAM" id="Phobius"/>
    </source>
</evidence>
<evidence type="ECO:0000256" key="1">
    <source>
        <dbReference type="ARBA" id="ARBA00004370"/>
    </source>
</evidence>
<organism evidence="14 15">
    <name type="scientific">Endosaccharibacter trunci</name>
    <dbReference type="NCBI Taxonomy" id="2812733"/>
    <lineage>
        <taxon>Bacteria</taxon>
        <taxon>Pseudomonadati</taxon>
        <taxon>Pseudomonadota</taxon>
        <taxon>Alphaproteobacteria</taxon>
        <taxon>Acetobacterales</taxon>
        <taxon>Acetobacteraceae</taxon>
        <taxon>Endosaccharibacter</taxon>
    </lineage>
</organism>
<evidence type="ECO:0000256" key="12">
    <source>
        <dbReference type="SAM" id="SignalP"/>
    </source>
</evidence>
<dbReference type="SUPFAM" id="SSF46626">
    <property type="entry name" value="Cytochrome c"/>
    <property type="match status" value="1"/>
</dbReference>
<dbReference type="Gene3D" id="1.10.760.10">
    <property type="entry name" value="Cytochrome c-like domain"/>
    <property type="match status" value="1"/>
</dbReference>
<evidence type="ECO:0000256" key="8">
    <source>
        <dbReference type="ARBA" id="ARBA00023136"/>
    </source>
</evidence>
<feature type="region of interest" description="Disordered" evidence="10">
    <location>
        <begin position="71"/>
        <end position="93"/>
    </location>
</feature>
<feature type="compositionally biased region" description="Low complexity" evidence="10">
    <location>
        <begin position="71"/>
        <end position="80"/>
    </location>
</feature>
<keyword evidence="8 11" id="KW-0472">Membrane</keyword>
<keyword evidence="6 11" id="KW-1133">Transmembrane helix</keyword>
<evidence type="ECO:0000256" key="7">
    <source>
        <dbReference type="ARBA" id="ARBA00023004"/>
    </source>
</evidence>
<dbReference type="PANTHER" id="PTHR10266:SF3">
    <property type="entry name" value="CYTOCHROME C1, HEME PROTEIN, MITOCHONDRIAL"/>
    <property type="match status" value="1"/>
</dbReference>
<evidence type="ECO:0000259" key="13">
    <source>
        <dbReference type="PROSITE" id="PS51007"/>
    </source>
</evidence>
<dbReference type="EMBL" id="JAMSKV010000001">
    <property type="protein sequence ID" value="MCQ8277243.1"/>
    <property type="molecule type" value="Genomic_DNA"/>
</dbReference>
<dbReference type="InterPro" id="IPR009056">
    <property type="entry name" value="Cyt_c-like_dom"/>
</dbReference>